<evidence type="ECO:0000313" key="5">
    <source>
        <dbReference type="EMBL" id="SFK32647.1"/>
    </source>
</evidence>
<evidence type="ECO:0000256" key="1">
    <source>
        <dbReference type="ARBA" id="ARBA00006525"/>
    </source>
</evidence>
<dbReference type="AlphaFoldDB" id="A0A1I3YL44"/>
<dbReference type="InterPro" id="IPR057666">
    <property type="entry name" value="DrpA_SLOG"/>
</dbReference>
<dbReference type="InterPro" id="IPR003488">
    <property type="entry name" value="DprA"/>
</dbReference>
<dbReference type="InterPro" id="IPR036388">
    <property type="entry name" value="WH-like_DNA-bd_sf"/>
</dbReference>
<evidence type="ECO:0000259" key="4">
    <source>
        <dbReference type="Pfam" id="PF17782"/>
    </source>
</evidence>
<dbReference type="Pfam" id="PF02481">
    <property type="entry name" value="DNA_processg_A"/>
    <property type="match status" value="1"/>
</dbReference>
<evidence type="ECO:0000256" key="2">
    <source>
        <dbReference type="SAM" id="MobiDB-lite"/>
    </source>
</evidence>
<feature type="domain" description="DprA winged helix" evidence="4">
    <location>
        <begin position="303"/>
        <end position="361"/>
    </location>
</feature>
<comment type="similarity">
    <text evidence="1">Belongs to the DprA/Smf family.</text>
</comment>
<name>A0A1I3YL44_9BACT</name>
<dbReference type="PANTHER" id="PTHR43022">
    <property type="entry name" value="PROTEIN SMF"/>
    <property type="match status" value="1"/>
</dbReference>
<proteinExistence type="inferred from homology"/>
<evidence type="ECO:0000313" key="6">
    <source>
        <dbReference type="Proteomes" id="UP000198635"/>
    </source>
</evidence>
<organism evidence="5 6">
    <name type="scientific">Desulfomicrobium apsheronum</name>
    <dbReference type="NCBI Taxonomy" id="52560"/>
    <lineage>
        <taxon>Bacteria</taxon>
        <taxon>Pseudomonadati</taxon>
        <taxon>Thermodesulfobacteriota</taxon>
        <taxon>Desulfovibrionia</taxon>
        <taxon>Desulfovibrionales</taxon>
        <taxon>Desulfomicrobiaceae</taxon>
        <taxon>Desulfomicrobium</taxon>
    </lineage>
</organism>
<dbReference type="GO" id="GO:0009294">
    <property type="term" value="P:DNA-mediated transformation"/>
    <property type="evidence" value="ECO:0007669"/>
    <property type="project" value="InterPro"/>
</dbReference>
<dbReference type="Pfam" id="PF17782">
    <property type="entry name" value="WHD_DprA"/>
    <property type="match status" value="1"/>
</dbReference>
<protein>
    <submittedName>
        <fullName evidence="5">DNA processing protein</fullName>
    </submittedName>
</protein>
<dbReference type="Gene3D" id="3.40.50.450">
    <property type="match status" value="1"/>
</dbReference>
<feature type="domain" description="Smf/DprA SLOG" evidence="3">
    <location>
        <begin position="79"/>
        <end position="286"/>
    </location>
</feature>
<dbReference type="SUPFAM" id="SSF102405">
    <property type="entry name" value="MCP/YpsA-like"/>
    <property type="match status" value="1"/>
</dbReference>
<accession>A0A1I3YL44</accession>
<evidence type="ECO:0000259" key="3">
    <source>
        <dbReference type="Pfam" id="PF02481"/>
    </source>
</evidence>
<dbReference type="EMBL" id="FORX01000020">
    <property type="protein sequence ID" value="SFK32647.1"/>
    <property type="molecule type" value="Genomic_DNA"/>
</dbReference>
<dbReference type="InterPro" id="IPR041614">
    <property type="entry name" value="DprA_WH"/>
</dbReference>
<dbReference type="STRING" id="52560.SAMN04488082_12076"/>
<dbReference type="RefSeq" id="WP_092378150.1">
    <property type="nucleotide sequence ID" value="NZ_FORX01000020.1"/>
</dbReference>
<dbReference type="Gene3D" id="1.10.10.10">
    <property type="entry name" value="Winged helix-like DNA-binding domain superfamily/Winged helix DNA-binding domain"/>
    <property type="match status" value="1"/>
</dbReference>
<keyword evidence="6" id="KW-1185">Reference proteome</keyword>
<reference evidence="6" key="1">
    <citation type="submission" date="2016-10" db="EMBL/GenBank/DDBJ databases">
        <authorList>
            <person name="Varghese N."/>
            <person name="Submissions S."/>
        </authorList>
    </citation>
    <scope>NUCLEOTIDE SEQUENCE [LARGE SCALE GENOMIC DNA]</scope>
    <source>
        <strain evidence="6">DSM 5918</strain>
    </source>
</reference>
<dbReference type="Proteomes" id="UP000198635">
    <property type="component" value="Unassembled WGS sequence"/>
</dbReference>
<sequence>MDEFGASLALRHTSGLGPRTWKRLLVHYGDALAAVSDFSSWTARGLVSARVQAEFARGGWREKAEAERRRAESFGFFTIFLGHNAYPELLREIPDPPLFLYYLGDPTLLNRPCVAVVGSRAASRYGLDMAESISASLSAAGICVVSGFAQGIDRAAHQGALRGVGGTIAVLGTGLDLVYPASNTDLWKQVSAHGLIVSEFAPGTRPEGMNFPHRNRIVSGLSLGVLVVEGALGSGSLITAELALAQNRDVFALPGPANLKTHQGCHQLIRQGACLVQSGEDILRELQPRLGALVMPDAPAPGPRRREPEDPEQRVVYRLLEGGEPLHVDTLVRRTGWAAGKVSSTLLFMELQGIVKQLPGMYYDLAT</sequence>
<dbReference type="PANTHER" id="PTHR43022:SF1">
    <property type="entry name" value="PROTEIN SMF"/>
    <property type="match status" value="1"/>
</dbReference>
<feature type="region of interest" description="Disordered" evidence="2">
    <location>
        <begin position="293"/>
        <end position="312"/>
    </location>
</feature>
<gene>
    <name evidence="5" type="ORF">SAMN04488082_12076</name>
</gene>
<dbReference type="NCBIfam" id="TIGR00732">
    <property type="entry name" value="dprA"/>
    <property type="match status" value="1"/>
</dbReference>
<dbReference type="OrthoDB" id="9785707at2"/>